<dbReference type="AlphaFoldDB" id="A0A0L8HJR8"/>
<dbReference type="PANTHER" id="PTHR47027:SF20">
    <property type="entry name" value="REVERSE TRANSCRIPTASE-LIKE PROTEIN WITH RNA-DIRECTED DNA POLYMERASE DOMAIN"/>
    <property type="match status" value="1"/>
</dbReference>
<protein>
    <recommendedName>
        <fullName evidence="2">Reverse transcriptase domain-containing protein</fullName>
    </recommendedName>
</protein>
<organism evidence="1">
    <name type="scientific">Octopus bimaculoides</name>
    <name type="common">California two-spotted octopus</name>
    <dbReference type="NCBI Taxonomy" id="37653"/>
    <lineage>
        <taxon>Eukaryota</taxon>
        <taxon>Metazoa</taxon>
        <taxon>Spiralia</taxon>
        <taxon>Lophotrochozoa</taxon>
        <taxon>Mollusca</taxon>
        <taxon>Cephalopoda</taxon>
        <taxon>Coleoidea</taxon>
        <taxon>Octopodiformes</taxon>
        <taxon>Octopoda</taxon>
        <taxon>Incirrata</taxon>
        <taxon>Octopodidae</taxon>
        <taxon>Octopus</taxon>
    </lineage>
</organism>
<feature type="non-terminal residue" evidence="1">
    <location>
        <position position="1"/>
    </location>
</feature>
<proteinExistence type="predicted"/>
<evidence type="ECO:0000313" key="1">
    <source>
        <dbReference type="EMBL" id="KOF89374.1"/>
    </source>
</evidence>
<accession>A0A0L8HJR8</accession>
<sequence>NISLEILFETQREFNSERIIIDLIFTLHEIQEKCMVQNIPVCGVFIDFKKACGTINRAGLWQVLCQYSAEEWVSYKTQAKRISALVTRYLRASKWWQHISQSEVFSRAGFQSMHHLLIRKNLRWTDHIARTGGDKHPKKALPSQLPESCRNIGEPKLKFKDVNKWNLKDASISTNNGYQLTANASVWRNLIHED</sequence>
<evidence type="ECO:0008006" key="2">
    <source>
        <dbReference type="Google" id="ProtNLM"/>
    </source>
</evidence>
<gene>
    <name evidence="1" type="ORF">OCBIM_22013197mg</name>
</gene>
<dbReference type="EMBL" id="KQ418001">
    <property type="protein sequence ID" value="KOF89374.1"/>
    <property type="molecule type" value="Genomic_DNA"/>
</dbReference>
<feature type="non-terminal residue" evidence="1">
    <location>
        <position position="194"/>
    </location>
</feature>
<dbReference type="PANTHER" id="PTHR47027">
    <property type="entry name" value="REVERSE TRANSCRIPTASE DOMAIN-CONTAINING PROTEIN"/>
    <property type="match status" value="1"/>
</dbReference>
<name>A0A0L8HJR8_OCTBM</name>
<reference evidence="1" key="1">
    <citation type="submission" date="2015-07" db="EMBL/GenBank/DDBJ databases">
        <title>MeaNS - Measles Nucleotide Surveillance Program.</title>
        <authorList>
            <person name="Tran T."/>
            <person name="Druce J."/>
        </authorList>
    </citation>
    <scope>NUCLEOTIDE SEQUENCE</scope>
    <source>
        <strain evidence="1">UCB-OBI-ISO-001</strain>
        <tissue evidence="1">Gonad</tissue>
    </source>
</reference>